<dbReference type="EC" id="6.3.4.4" evidence="8 10"/>
<keyword evidence="8" id="KW-0963">Cytoplasm</keyword>
<comment type="catalytic activity">
    <reaction evidence="8 10">
        <text>IMP + L-aspartate + GTP = N(6)-(1,2-dicarboxyethyl)-AMP + GDP + phosphate + 2 H(+)</text>
        <dbReference type="Rhea" id="RHEA:15753"/>
        <dbReference type="ChEBI" id="CHEBI:15378"/>
        <dbReference type="ChEBI" id="CHEBI:29991"/>
        <dbReference type="ChEBI" id="CHEBI:37565"/>
        <dbReference type="ChEBI" id="CHEBI:43474"/>
        <dbReference type="ChEBI" id="CHEBI:57567"/>
        <dbReference type="ChEBI" id="CHEBI:58053"/>
        <dbReference type="ChEBI" id="CHEBI:58189"/>
        <dbReference type="EC" id="6.3.4.4"/>
    </reaction>
</comment>
<comment type="caution">
    <text evidence="11">The sequence shown here is derived from an EMBL/GenBank/DDBJ whole genome shotgun (WGS) entry which is preliminary data.</text>
</comment>
<dbReference type="GO" id="GO:0005525">
    <property type="term" value="F:GTP binding"/>
    <property type="evidence" value="ECO:0007669"/>
    <property type="project" value="UniProtKB-UniRule"/>
</dbReference>
<evidence type="ECO:0000256" key="5">
    <source>
        <dbReference type="ARBA" id="ARBA00022755"/>
    </source>
</evidence>
<dbReference type="InterPro" id="IPR001114">
    <property type="entry name" value="Adenylosuccinate_synthetase"/>
</dbReference>
<dbReference type="SMART" id="SM00788">
    <property type="entry name" value="Adenylsucc_synt"/>
    <property type="match status" value="1"/>
</dbReference>
<feature type="binding site" evidence="8">
    <location>
        <begin position="330"/>
        <end position="332"/>
    </location>
    <ligand>
        <name>GTP</name>
        <dbReference type="ChEBI" id="CHEBI:37565"/>
    </ligand>
</feature>
<keyword evidence="4 8" id="KW-0547">Nucleotide-binding</keyword>
<evidence type="ECO:0000256" key="6">
    <source>
        <dbReference type="ARBA" id="ARBA00022842"/>
    </source>
</evidence>
<keyword evidence="7 8" id="KW-0342">GTP-binding</keyword>
<evidence type="ECO:0000256" key="1">
    <source>
        <dbReference type="ARBA" id="ARBA00011738"/>
    </source>
</evidence>
<sequence>MPALVLLGAQWGDEGKGKATDLLGGSVDYVVRFQGGNNAGHTVVVGDQKYALHLLPSGILSPGCTPVIGNGVVVDPAVLLAELRGLQDRGVDTSKLLLSGNAHLITPYHTEIDKVTERFLGKRKIGTTGRGIGPTYADKINRVGIRVQDLFDESILRQKVEAALDFKNQVLAKLYNRRSVSVDQVVEELLGYADRLSGFVCDTTLVLNDAIDDGKVVLFEGGQGTLLDVDHGTYPFVTSSNPTAGGACTGAGVGPTRISRVIGILKAYTTRVGAGPFPTELLDEDGEKLRTIGGEKGVTTGRDRRCGWFDAVIARYATRVNGLTDFFLTKLDVLTGWEEIPVCVAYEVEGRRVTELPYSQSDFHHAKPVYEYLPGWSEDITQAKSFADLPKNAQGYVKALEEMSGAPISAIGVGPGRDETIQVRSFLD</sequence>
<dbReference type="CDD" id="cd03108">
    <property type="entry name" value="AdSS"/>
    <property type="match status" value="1"/>
</dbReference>
<dbReference type="PANTHER" id="PTHR11846">
    <property type="entry name" value="ADENYLOSUCCINATE SYNTHETASE"/>
    <property type="match status" value="1"/>
</dbReference>
<feature type="binding site" evidence="8">
    <location>
        <position position="13"/>
    </location>
    <ligand>
        <name>Mg(2+)</name>
        <dbReference type="ChEBI" id="CHEBI:18420"/>
    </ligand>
</feature>
<dbReference type="Proteomes" id="UP000632289">
    <property type="component" value="Unassembled WGS sequence"/>
</dbReference>
<proteinExistence type="inferred from homology"/>
<feature type="binding site" description="in other chain" evidence="8">
    <location>
        <position position="223"/>
    </location>
    <ligand>
        <name>IMP</name>
        <dbReference type="ChEBI" id="CHEBI:58053"/>
        <note>ligand shared between dimeric partners</note>
    </ligand>
</feature>
<comment type="subunit">
    <text evidence="1 8">Homodimer.</text>
</comment>
<dbReference type="NCBIfam" id="NF002223">
    <property type="entry name" value="PRK01117.1"/>
    <property type="match status" value="1"/>
</dbReference>
<dbReference type="InterPro" id="IPR042110">
    <property type="entry name" value="Adenylosuccinate_synth_dom2"/>
</dbReference>
<dbReference type="PROSITE" id="PS00513">
    <property type="entry name" value="ADENYLOSUCCIN_SYN_2"/>
    <property type="match status" value="1"/>
</dbReference>
<feature type="binding site" description="in other chain" evidence="8">
    <location>
        <position position="302"/>
    </location>
    <ligand>
        <name>IMP</name>
        <dbReference type="ChEBI" id="CHEBI:58053"/>
        <note>ligand shared between dimeric partners</note>
    </ligand>
</feature>
<dbReference type="InterPro" id="IPR042111">
    <property type="entry name" value="Adenylosuccinate_synth_dom3"/>
</dbReference>
<feature type="binding site" description="in other chain" evidence="8">
    <location>
        <position position="128"/>
    </location>
    <ligand>
        <name>IMP</name>
        <dbReference type="ChEBI" id="CHEBI:58053"/>
        <note>ligand shared between dimeric partners</note>
    </ligand>
</feature>
<keyword evidence="6 8" id="KW-0460">Magnesium</keyword>
<evidence type="ECO:0000256" key="7">
    <source>
        <dbReference type="ARBA" id="ARBA00023134"/>
    </source>
</evidence>
<dbReference type="FunFam" id="3.90.170.10:FF:000001">
    <property type="entry name" value="Adenylosuccinate synthetase"/>
    <property type="match status" value="1"/>
</dbReference>
<accession>A0A927EY98</accession>
<dbReference type="GO" id="GO:0044208">
    <property type="term" value="P:'de novo' AMP biosynthetic process"/>
    <property type="evidence" value="ECO:0007669"/>
    <property type="project" value="UniProtKB-UniRule"/>
</dbReference>
<dbReference type="EMBL" id="JACXYU010000004">
    <property type="protein sequence ID" value="MBD3931871.1"/>
    <property type="molecule type" value="Genomic_DNA"/>
</dbReference>
<comment type="subcellular location">
    <subcellularLocation>
        <location evidence="8">Cytoplasm</location>
    </subcellularLocation>
</comment>
<keyword evidence="12" id="KW-1185">Reference proteome</keyword>
<feature type="binding site" evidence="8">
    <location>
        <begin position="40"/>
        <end position="42"/>
    </location>
    <ligand>
        <name>GTP</name>
        <dbReference type="ChEBI" id="CHEBI:37565"/>
    </ligand>
</feature>
<feature type="binding site" description="in other chain" evidence="8">
    <location>
        <position position="238"/>
    </location>
    <ligand>
        <name>IMP</name>
        <dbReference type="ChEBI" id="CHEBI:58053"/>
        <note>ligand shared between dimeric partners</note>
    </ligand>
</feature>
<dbReference type="GO" id="GO:0046040">
    <property type="term" value="P:IMP metabolic process"/>
    <property type="evidence" value="ECO:0007669"/>
    <property type="project" value="TreeGrafter"/>
</dbReference>
<dbReference type="Pfam" id="PF00709">
    <property type="entry name" value="Adenylsucc_synt"/>
    <property type="match status" value="1"/>
</dbReference>
<dbReference type="GO" id="GO:0004019">
    <property type="term" value="F:adenylosuccinate synthase activity"/>
    <property type="evidence" value="ECO:0007669"/>
    <property type="project" value="UniProtKB-UniRule"/>
</dbReference>
<keyword evidence="2 8" id="KW-0436">Ligase</keyword>
<dbReference type="RefSeq" id="WP_191209190.1">
    <property type="nucleotide sequence ID" value="NZ_BAABKL010000036.1"/>
</dbReference>
<evidence type="ECO:0000256" key="2">
    <source>
        <dbReference type="ARBA" id="ARBA00022598"/>
    </source>
</evidence>
<protein>
    <recommendedName>
        <fullName evidence="8 10">Adenylosuccinate synthetase</fullName>
        <shortName evidence="8">AMPSase</shortName>
        <shortName evidence="8">AdSS</shortName>
        <ecNumber evidence="8 10">6.3.4.4</ecNumber>
    </recommendedName>
    <alternativeName>
        <fullName evidence="8">IMP--aspartate ligase</fullName>
    </alternativeName>
</protein>
<dbReference type="Gene3D" id="3.90.170.10">
    <property type="entry name" value="Adenylosuccinate Synthetase, subunit A, domain 3"/>
    <property type="match status" value="1"/>
</dbReference>
<dbReference type="GO" id="GO:0000287">
    <property type="term" value="F:magnesium ion binding"/>
    <property type="evidence" value="ECO:0007669"/>
    <property type="project" value="UniProtKB-UniRule"/>
</dbReference>
<dbReference type="InterPro" id="IPR042109">
    <property type="entry name" value="Adenylosuccinate_synth_dom1"/>
</dbReference>
<dbReference type="InterPro" id="IPR018220">
    <property type="entry name" value="Adenylosuccin_syn_GTP-bd"/>
</dbReference>
<evidence type="ECO:0000313" key="12">
    <source>
        <dbReference type="Proteomes" id="UP000632289"/>
    </source>
</evidence>
<feature type="binding site" description="in other chain" evidence="8">
    <location>
        <begin position="38"/>
        <end position="41"/>
    </location>
    <ligand>
        <name>IMP</name>
        <dbReference type="ChEBI" id="CHEBI:58053"/>
        <note>ligand shared between dimeric partners</note>
    </ligand>
</feature>
<dbReference type="NCBIfam" id="TIGR00184">
    <property type="entry name" value="purA"/>
    <property type="match status" value="1"/>
</dbReference>
<feature type="active site" description="Proton acceptor" evidence="8">
    <location>
        <position position="13"/>
    </location>
</feature>
<feature type="binding site" evidence="8">
    <location>
        <begin position="298"/>
        <end position="304"/>
    </location>
    <ligand>
        <name>substrate</name>
    </ligand>
</feature>
<feature type="active site" description="Proton donor" evidence="8">
    <location>
        <position position="41"/>
    </location>
</feature>
<dbReference type="PANTHER" id="PTHR11846:SF0">
    <property type="entry name" value="ADENYLOSUCCINATE SYNTHETASE"/>
    <property type="match status" value="1"/>
</dbReference>
<evidence type="ECO:0000256" key="9">
    <source>
        <dbReference type="PROSITE-ProRule" id="PRU10134"/>
    </source>
</evidence>
<comment type="function">
    <text evidence="8">Plays an important role in the de novo pathway of purine nucleotide biosynthesis. Catalyzes the first committed step in the biosynthesis of AMP from IMP.</text>
</comment>
<dbReference type="FunFam" id="1.10.300.10:FF:000001">
    <property type="entry name" value="Adenylosuccinate synthetase"/>
    <property type="match status" value="1"/>
</dbReference>
<dbReference type="SUPFAM" id="SSF52540">
    <property type="entry name" value="P-loop containing nucleoside triphosphate hydrolases"/>
    <property type="match status" value="1"/>
</dbReference>
<feature type="binding site" evidence="8">
    <location>
        <begin position="12"/>
        <end position="18"/>
    </location>
    <ligand>
        <name>GTP</name>
        <dbReference type="ChEBI" id="CHEBI:37565"/>
    </ligand>
</feature>
<feature type="binding site" description="in other chain" evidence="8">
    <location>
        <begin position="13"/>
        <end position="16"/>
    </location>
    <ligand>
        <name>IMP</name>
        <dbReference type="ChEBI" id="CHEBI:58053"/>
        <note>ligand shared between dimeric partners</note>
    </ligand>
</feature>
<dbReference type="HAMAP" id="MF_00011">
    <property type="entry name" value="Adenylosucc_synth"/>
    <property type="match status" value="1"/>
</dbReference>
<comment type="cofactor">
    <cofactor evidence="8">
        <name>Mg(2+)</name>
        <dbReference type="ChEBI" id="CHEBI:18420"/>
    </cofactor>
    <text evidence="8">Binds 1 Mg(2+) ion per subunit.</text>
</comment>
<evidence type="ECO:0000256" key="3">
    <source>
        <dbReference type="ARBA" id="ARBA00022723"/>
    </source>
</evidence>
<organism evidence="11 12">
    <name type="scientific">Streptomyces chumphonensis</name>
    <dbReference type="NCBI Taxonomy" id="1214925"/>
    <lineage>
        <taxon>Bacteria</taxon>
        <taxon>Bacillati</taxon>
        <taxon>Actinomycetota</taxon>
        <taxon>Actinomycetes</taxon>
        <taxon>Kitasatosporales</taxon>
        <taxon>Streptomycetaceae</taxon>
        <taxon>Streptomyces</taxon>
    </lineage>
</organism>
<dbReference type="GO" id="GO:0005737">
    <property type="term" value="C:cytoplasm"/>
    <property type="evidence" value="ECO:0007669"/>
    <property type="project" value="UniProtKB-SubCell"/>
</dbReference>
<gene>
    <name evidence="8" type="primary">purA</name>
    <name evidence="11" type="ORF">IF129_09885</name>
</gene>
<feature type="binding site" evidence="8">
    <location>
        <position position="304"/>
    </location>
    <ligand>
        <name>GTP</name>
        <dbReference type="ChEBI" id="CHEBI:37565"/>
    </ligand>
</feature>
<comment type="pathway">
    <text evidence="8 10">Purine metabolism; AMP biosynthesis via de novo pathway; AMP from IMP: step 1/2.</text>
</comment>
<evidence type="ECO:0000256" key="4">
    <source>
        <dbReference type="ARBA" id="ARBA00022741"/>
    </source>
</evidence>
<dbReference type="AlphaFoldDB" id="A0A927EY98"/>
<dbReference type="Gene3D" id="1.10.300.10">
    <property type="entry name" value="Adenylosuccinate Synthetase, subunit A, domain 2"/>
    <property type="match status" value="1"/>
</dbReference>
<keyword evidence="5 8" id="KW-0658">Purine biosynthesis</keyword>
<name>A0A927EY98_9ACTN</name>
<feature type="binding site" evidence="8">
    <location>
        <begin position="412"/>
        <end position="414"/>
    </location>
    <ligand>
        <name>GTP</name>
        <dbReference type="ChEBI" id="CHEBI:37565"/>
    </ligand>
</feature>
<keyword evidence="3 8" id="KW-0479">Metal-binding</keyword>
<dbReference type="Gene3D" id="3.40.440.10">
    <property type="entry name" value="Adenylosuccinate Synthetase, subunit A, domain 1"/>
    <property type="match status" value="1"/>
</dbReference>
<feature type="binding site" evidence="8">
    <location>
        <position position="142"/>
    </location>
    <ligand>
        <name>IMP</name>
        <dbReference type="ChEBI" id="CHEBI:58053"/>
        <note>ligand shared between dimeric partners</note>
    </ligand>
</feature>
<feature type="active site" evidence="9">
    <location>
        <position position="139"/>
    </location>
</feature>
<evidence type="ECO:0000256" key="8">
    <source>
        <dbReference type="HAMAP-Rule" id="MF_00011"/>
    </source>
</evidence>
<dbReference type="PROSITE" id="PS01266">
    <property type="entry name" value="ADENYLOSUCCIN_SYN_1"/>
    <property type="match status" value="1"/>
</dbReference>
<dbReference type="InterPro" id="IPR033128">
    <property type="entry name" value="Adenylosuccin_syn_Lys_AS"/>
</dbReference>
<evidence type="ECO:0000313" key="11">
    <source>
        <dbReference type="EMBL" id="MBD3931871.1"/>
    </source>
</evidence>
<dbReference type="InterPro" id="IPR027417">
    <property type="entry name" value="P-loop_NTPase"/>
</dbReference>
<evidence type="ECO:0000256" key="10">
    <source>
        <dbReference type="RuleBase" id="RU000520"/>
    </source>
</evidence>
<feature type="binding site" evidence="8">
    <location>
        <position position="40"/>
    </location>
    <ligand>
        <name>Mg(2+)</name>
        <dbReference type="ChEBI" id="CHEBI:18420"/>
    </ligand>
</feature>
<comment type="similarity">
    <text evidence="8 10">Belongs to the adenylosuccinate synthetase family.</text>
</comment>
<reference evidence="11" key="1">
    <citation type="submission" date="2020-09" db="EMBL/GenBank/DDBJ databases">
        <title>Secondary metabolite and genome analysis of marine Streptomyces chumphonensis KK1-2T.</title>
        <authorList>
            <person name="Phongsopitanun W."/>
            <person name="Kanchanasin P."/>
            <person name="Pittayakhajonwut P."/>
            <person name="Suwanborirux K."/>
            <person name="Tanasupawat S."/>
        </authorList>
    </citation>
    <scope>NUCLEOTIDE SEQUENCE</scope>
    <source>
        <strain evidence="11">KK1-2</strain>
    </source>
</reference>